<organism evidence="1 2">
    <name type="scientific">Trichoderma harzianum CBS 226.95</name>
    <dbReference type="NCBI Taxonomy" id="983964"/>
    <lineage>
        <taxon>Eukaryota</taxon>
        <taxon>Fungi</taxon>
        <taxon>Dikarya</taxon>
        <taxon>Ascomycota</taxon>
        <taxon>Pezizomycotina</taxon>
        <taxon>Sordariomycetes</taxon>
        <taxon>Hypocreomycetidae</taxon>
        <taxon>Hypocreales</taxon>
        <taxon>Hypocreaceae</taxon>
        <taxon>Trichoderma</taxon>
    </lineage>
</organism>
<dbReference type="RefSeq" id="XP_024772210.1">
    <property type="nucleotide sequence ID" value="XM_024916139.1"/>
</dbReference>
<dbReference type="AlphaFoldDB" id="A0A2T4A6B7"/>
<protein>
    <submittedName>
        <fullName evidence="1">Uncharacterized protein</fullName>
    </submittedName>
</protein>
<keyword evidence="2" id="KW-1185">Reference proteome</keyword>
<dbReference type="Proteomes" id="UP000241690">
    <property type="component" value="Unassembled WGS sequence"/>
</dbReference>
<evidence type="ECO:0000313" key="1">
    <source>
        <dbReference type="EMBL" id="PTB52533.1"/>
    </source>
</evidence>
<dbReference type="EMBL" id="KZ679683">
    <property type="protein sequence ID" value="PTB52533.1"/>
    <property type="molecule type" value="Genomic_DNA"/>
</dbReference>
<proteinExistence type="predicted"/>
<name>A0A2T4A6B7_TRIHA</name>
<gene>
    <name evidence="1" type="ORF">M431DRAFT_483682</name>
</gene>
<reference evidence="1 2" key="1">
    <citation type="submission" date="2016-07" db="EMBL/GenBank/DDBJ databases">
        <title>Multiple horizontal gene transfer events from other fungi enriched the ability of initially mycotrophic Trichoderma (Ascomycota) to feed on dead plant biomass.</title>
        <authorList>
            <consortium name="DOE Joint Genome Institute"/>
            <person name="Aerts A."/>
            <person name="Atanasova L."/>
            <person name="Chenthamara K."/>
            <person name="Zhang J."/>
            <person name="Grujic M."/>
            <person name="Henrissat B."/>
            <person name="Kuo A."/>
            <person name="Salamov A."/>
            <person name="Lipzen A."/>
            <person name="Labutti K."/>
            <person name="Barry K."/>
            <person name="Miao Y."/>
            <person name="Rahimi M.J."/>
            <person name="Shen Q."/>
            <person name="Grigoriev I.V."/>
            <person name="Kubicek C.P."/>
            <person name="Druzhinina I.S."/>
        </authorList>
    </citation>
    <scope>NUCLEOTIDE SEQUENCE [LARGE SCALE GENOMIC DNA]</scope>
    <source>
        <strain evidence="1 2">CBS 226.95</strain>
    </source>
</reference>
<accession>A0A2T4A6B7</accession>
<dbReference type="GeneID" id="36624708"/>
<evidence type="ECO:0000313" key="2">
    <source>
        <dbReference type="Proteomes" id="UP000241690"/>
    </source>
</evidence>
<sequence length="133" mass="14425">MSFIDQQPISLDLSTFVNEFVLTAIPVEATQQAKLQALFAGAPHLNRLTISEFTWISAALWGNGCDFPADATFFDVGSSSEYGEASFPNYPMFYPSALPLPRLKLADLVYSTPQSPVRPGSSLQADLGFCILG</sequence>